<feature type="binding site" evidence="4">
    <location>
        <position position="85"/>
    </location>
    <ligand>
        <name>Mg(2+)</name>
        <dbReference type="ChEBI" id="CHEBI:18420"/>
        <label>1</label>
    </ligand>
</feature>
<evidence type="ECO:0000313" key="7">
    <source>
        <dbReference type="Proteomes" id="UP001501920"/>
    </source>
</evidence>
<protein>
    <recommendedName>
        <fullName evidence="8">Endonuclease/exonuclease/phosphatase domain-containing protein</fullName>
    </recommendedName>
</protein>
<dbReference type="InterPro" id="IPR036691">
    <property type="entry name" value="Endo/exonu/phosph_ase_sf"/>
</dbReference>
<dbReference type="PANTHER" id="PTHR22748:SF26">
    <property type="entry name" value="ENDONUCLEASE_EXONUCLEASE_PHOSPHATASE DOMAIN-CONTAINING PROTEIN"/>
    <property type="match status" value="1"/>
</dbReference>
<dbReference type="AlphaFoldDB" id="A0AAR2M341"/>
<dbReference type="GO" id="GO:0006284">
    <property type="term" value="P:base-excision repair"/>
    <property type="evidence" value="ECO:0007669"/>
    <property type="project" value="TreeGrafter"/>
</dbReference>
<dbReference type="GeneTree" id="ENSGT00990000205182"/>
<reference evidence="6 7" key="1">
    <citation type="submission" date="2020-10" db="EMBL/GenBank/DDBJ databases">
        <title>Pygocentrus nattereri (red-bellied piranha) genome, fPygNat1, primary haplotype.</title>
        <authorList>
            <person name="Myers G."/>
            <person name="Meyer A."/>
            <person name="Karagic N."/>
            <person name="Pippel M."/>
            <person name="Winkler S."/>
            <person name="Tracey A."/>
            <person name="Wood J."/>
            <person name="Formenti G."/>
            <person name="Howe K."/>
            <person name="Fedrigo O."/>
            <person name="Jarvis E.D."/>
        </authorList>
    </citation>
    <scope>NUCLEOTIDE SEQUENCE [LARGE SCALE GENOMIC DNA]</scope>
</reference>
<comment type="cofactor">
    <cofactor evidence="4">
        <name>Mg(2+)</name>
        <dbReference type="ChEBI" id="CHEBI:18420"/>
    </cofactor>
    <cofactor evidence="4">
        <name>Mn(2+)</name>
        <dbReference type="ChEBI" id="CHEBI:29035"/>
    </cofactor>
    <text evidence="4">Probably binds two magnesium or manganese ions per subunit.</text>
</comment>
<feature type="site" description="Important for catalytic activity" evidence="5">
    <location>
        <position position="148"/>
    </location>
</feature>
<sequence>MQYSQLKVVSLNVNGLNDPIKRGKVIAKLKKEKKGGYILVKGKIDNQIVTLVNVYTPPDSAKSFFKSFFKIVVQEIEGILICGGDFNITLNQVLDTTSAKKSSKTPVRRYLNTVLLELGIIDVWRELHPFERDFTFYSAPHSVYTRIDYFFMNKADRFRIE</sequence>
<dbReference type="GO" id="GO:0003906">
    <property type="term" value="F:DNA-(apurinic or apyrimidinic site) endonuclease activity"/>
    <property type="evidence" value="ECO:0007669"/>
    <property type="project" value="TreeGrafter"/>
</dbReference>
<evidence type="ECO:0000256" key="4">
    <source>
        <dbReference type="PIRSR" id="PIRSR604808-2"/>
    </source>
</evidence>
<reference evidence="6" key="2">
    <citation type="submission" date="2025-08" db="UniProtKB">
        <authorList>
            <consortium name="Ensembl"/>
        </authorList>
    </citation>
    <scope>IDENTIFICATION</scope>
</reference>
<evidence type="ECO:0008006" key="8">
    <source>
        <dbReference type="Google" id="ProtNLM"/>
    </source>
</evidence>
<name>A0AAR2M341_PYGNA</name>
<dbReference type="GO" id="GO:0005634">
    <property type="term" value="C:nucleus"/>
    <property type="evidence" value="ECO:0007669"/>
    <property type="project" value="TreeGrafter"/>
</dbReference>
<dbReference type="Proteomes" id="UP001501920">
    <property type="component" value="Chromosome 4"/>
</dbReference>
<evidence type="ECO:0000256" key="1">
    <source>
        <dbReference type="ARBA" id="ARBA00022723"/>
    </source>
</evidence>
<keyword evidence="4" id="KW-0464">Manganese</keyword>
<evidence type="ECO:0000256" key="2">
    <source>
        <dbReference type="ARBA" id="ARBA00022801"/>
    </source>
</evidence>
<keyword evidence="1 4" id="KW-0479">Metal-binding</keyword>
<keyword evidence="7" id="KW-1185">Reference proteome</keyword>
<dbReference type="GO" id="GO:0008081">
    <property type="term" value="F:phosphoric diester hydrolase activity"/>
    <property type="evidence" value="ECO:0007669"/>
    <property type="project" value="TreeGrafter"/>
</dbReference>
<evidence type="ECO:0000313" key="6">
    <source>
        <dbReference type="Ensembl" id="ENSPNAP00000081096.1"/>
    </source>
</evidence>
<dbReference type="PANTHER" id="PTHR22748">
    <property type="entry name" value="AP ENDONUCLEASE"/>
    <property type="match status" value="1"/>
</dbReference>
<reference evidence="6" key="3">
    <citation type="submission" date="2025-09" db="UniProtKB">
        <authorList>
            <consortium name="Ensembl"/>
        </authorList>
    </citation>
    <scope>IDENTIFICATION</scope>
</reference>
<dbReference type="GO" id="GO:0046872">
    <property type="term" value="F:metal ion binding"/>
    <property type="evidence" value="ECO:0007669"/>
    <property type="project" value="UniProtKB-KW"/>
</dbReference>
<dbReference type="Ensembl" id="ENSPNAT00000043995.1">
    <property type="protein sequence ID" value="ENSPNAP00000081096.1"/>
    <property type="gene ID" value="ENSPNAG00000031101.1"/>
</dbReference>
<proteinExistence type="predicted"/>
<feature type="binding site" evidence="4">
    <location>
        <position position="87"/>
    </location>
    <ligand>
        <name>Mg(2+)</name>
        <dbReference type="ChEBI" id="CHEBI:18420"/>
        <label>1</label>
    </ligand>
</feature>
<evidence type="ECO:0000256" key="5">
    <source>
        <dbReference type="PIRSR" id="PIRSR604808-3"/>
    </source>
</evidence>
<accession>A0AAR2M341</accession>
<feature type="site" description="Transition state stabilizer" evidence="5">
    <location>
        <position position="87"/>
    </location>
</feature>
<keyword evidence="3 4" id="KW-0460">Magnesium</keyword>
<keyword evidence="2" id="KW-0378">Hydrolase</keyword>
<dbReference type="Gene3D" id="3.60.10.10">
    <property type="entry name" value="Endonuclease/exonuclease/phosphatase"/>
    <property type="match status" value="1"/>
</dbReference>
<dbReference type="SUPFAM" id="SSF56219">
    <property type="entry name" value="DNase I-like"/>
    <property type="match status" value="1"/>
</dbReference>
<dbReference type="GO" id="GO:0008311">
    <property type="term" value="F:double-stranded DNA 3'-5' DNA exonuclease activity"/>
    <property type="evidence" value="ECO:0007669"/>
    <property type="project" value="TreeGrafter"/>
</dbReference>
<evidence type="ECO:0000256" key="3">
    <source>
        <dbReference type="ARBA" id="ARBA00022842"/>
    </source>
</evidence>
<dbReference type="InterPro" id="IPR004808">
    <property type="entry name" value="AP_endonuc_1"/>
</dbReference>
<organism evidence="6 7">
    <name type="scientific">Pygocentrus nattereri</name>
    <name type="common">Red-bellied piranha</name>
    <dbReference type="NCBI Taxonomy" id="42514"/>
    <lineage>
        <taxon>Eukaryota</taxon>
        <taxon>Metazoa</taxon>
        <taxon>Chordata</taxon>
        <taxon>Craniata</taxon>
        <taxon>Vertebrata</taxon>
        <taxon>Euteleostomi</taxon>
        <taxon>Actinopterygii</taxon>
        <taxon>Neopterygii</taxon>
        <taxon>Teleostei</taxon>
        <taxon>Ostariophysi</taxon>
        <taxon>Characiformes</taxon>
        <taxon>Characoidei</taxon>
        <taxon>Pygocentrus</taxon>
    </lineage>
</organism>